<evidence type="ECO:0000313" key="2">
    <source>
        <dbReference type="EMBL" id="QIC67839.1"/>
    </source>
</evidence>
<name>A0AAE7BXY4_9GAMM</name>
<evidence type="ECO:0008006" key="4">
    <source>
        <dbReference type="Google" id="ProtNLM"/>
    </source>
</evidence>
<organism evidence="2 3">
    <name type="scientific">Acinetobacter schindleri</name>
    <dbReference type="NCBI Taxonomy" id="108981"/>
    <lineage>
        <taxon>Bacteria</taxon>
        <taxon>Pseudomonadati</taxon>
        <taxon>Pseudomonadota</taxon>
        <taxon>Gammaproteobacteria</taxon>
        <taxon>Moraxellales</taxon>
        <taxon>Moraxellaceae</taxon>
        <taxon>Acinetobacter</taxon>
    </lineage>
</organism>
<protein>
    <recommendedName>
        <fullName evidence="4">Transmembrane protein</fullName>
    </recommendedName>
</protein>
<keyword evidence="1" id="KW-1133">Transmembrane helix</keyword>
<keyword evidence="1" id="KW-0812">Transmembrane</keyword>
<dbReference type="AlphaFoldDB" id="A0AAE7BXY4"/>
<dbReference type="Proteomes" id="UP000503505">
    <property type="component" value="Chromosome"/>
</dbReference>
<evidence type="ECO:0000256" key="1">
    <source>
        <dbReference type="SAM" id="Phobius"/>
    </source>
</evidence>
<proteinExistence type="predicted"/>
<dbReference type="RefSeq" id="WP_163166791.1">
    <property type="nucleotide sequence ID" value="NZ_CP044463.1"/>
</dbReference>
<reference evidence="2 3" key="1">
    <citation type="submission" date="2019-09" db="EMBL/GenBank/DDBJ databases">
        <title>Non-baumannii Acinetobacter spp. carrying blaNDM-1 isolated in China.</title>
        <authorList>
            <person name="Cui C."/>
            <person name="Chen C."/>
            <person name="Sun J."/>
            <person name="Liu Y."/>
        </authorList>
    </citation>
    <scope>NUCLEOTIDE SEQUENCE [LARGE SCALE GENOMIC DNA]</scope>
    <source>
        <strain evidence="2 3">HZE23-1</strain>
    </source>
</reference>
<feature type="transmembrane region" description="Helical" evidence="1">
    <location>
        <begin position="155"/>
        <end position="175"/>
    </location>
</feature>
<gene>
    <name evidence="2" type="ORF">FSC10_10925</name>
</gene>
<dbReference type="GeneID" id="58163780"/>
<keyword evidence="1" id="KW-0472">Membrane</keyword>
<accession>A0AAE7BXY4</accession>
<dbReference type="EMBL" id="CP044463">
    <property type="protein sequence ID" value="QIC67839.1"/>
    <property type="molecule type" value="Genomic_DNA"/>
</dbReference>
<evidence type="ECO:0000313" key="3">
    <source>
        <dbReference type="Proteomes" id="UP000503505"/>
    </source>
</evidence>
<sequence length="184" mass="21173">MHQTVKLVFRLFLATVIFLVTLALCFTCFAKIQEIMQAEQYYQQGKSFNLTSSPDQQYVLLSNNQKPDHAIFVLIAGNGYISKSSCTHYTALCSDDFNQSHTRQIDQVKLFKAGEFSYIQQVKYKDSRTGQVSEFSYSANEIQQFYQQDIAGLKYVVFGISLFALAALFVSFKLIRNFQRFLNK</sequence>